<sequence>MNYKFLLPILLLVFSCKPKPVVKETLLDVLPQDAALFLKINKLANFSSELKNNTVLQQIQKTKYYDDILAKTAYLNHIAINEGGVLGFYEVGKNKFEFIFTTKANLLDADLDKVTNKKIETLTYENKELSRITITNQVFYLYKLEDLWVVASSKLLIENVVRTGKENKLNPVLEKLYNTSSKNTSASIFINLKTSQNIFKSALKESKSASVKHFADWLAIEFNGKPDELFLNGIILAKDSIKNYTSLLSNTTPVTSSFTSYTPKNIDIVTDYTFNNYETFLRNQKIYLDAKEPLDTGIKGVEQLSILQLKSDKAVMLTTFDSEALLGLIESIKIEENTYQGTTLIKLNNSNFISNRFNPLVKDFESNFCTVFENTYIFSETESGLQTIIANIKSGNTLSNDHAYNTTKDLLSNESSIQFYATKNGLLRLSELHGLDVLTESISHLDNSTVLAAQVTADANFYHANLVIKKSTITTTTTSVSPLFTLELSNDLATNPQFVKNHRNNSYEIVVQDTDNNLYLISSEGKVLWKKKLDGKIQGKIQQVDLYKNGKLQLAFTTNNQFLILDRNGEQVSNFNFKFEGGNLNPLAVFDYENNRNYRFLVTQGTAIYMYNSSASLVKGFTYTKAESPILQAPKHFRIGNKDYLVFQLANGSLKIKHRAGQDRIKLEEKIDFSSNEVYLYKDKFITTNKEGVLHLIDSKGKLAASNLKLGPNHGLDATSKTLVYMDDNMLSIRGKKTELELGVYEKPKIFYIDNKLYISVTDIQNQKIYLFDSQSKSIANFPVYGSSSIDLIDMDKDDKLEVVSKDQENSIIVYKLN</sequence>
<gene>
    <name evidence="1" type="ORF">BUL40_13300</name>
</gene>
<dbReference type="Proteomes" id="UP000191680">
    <property type="component" value="Unassembled WGS sequence"/>
</dbReference>
<evidence type="ECO:0000313" key="1">
    <source>
        <dbReference type="EMBL" id="OQD41829.1"/>
    </source>
</evidence>
<name>A0A1V6LNY1_9FLAO</name>
<evidence type="ECO:0000313" key="2">
    <source>
        <dbReference type="Proteomes" id="UP000191680"/>
    </source>
</evidence>
<dbReference type="AlphaFoldDB" id="A0A1V6LNY1"/>
<dbReference type="PROSITE" id="PS51257">
    <property type="entry name" value="PROKAR_LIPOPROTEIN"/>
    <property type="match status" value="1"/>
</dbReference>
<keyword evidence="2" id="KW-1185">Reference proteome</keyword>
<dbReference type="EMBL" id="MTBC01000010">
    <property type="protein sequence ID" value="OQD41829.1"/>
    <property type="molecule type" value="Genomic_DNA"/>
</dbReference>
<dbReference type="RefSeq" id="WP_080319648.1">
    <property type="nucleotide sequence ID" value="NZ_MTBC01000010.1"/>
</dbReference>
<organism evidence="1 2">
    <name type="scientific">Croceivirga radicis</name>
    <dbReference type="NCBI Taxonomy" id="1929488"/>
    <lineage>
        <taxon>Bacteria</taxon>
        <taxon>Pseudomonadati</taxon>
        <taxon>Bacteroidota</taxon>
        <taxon>Flavobacteriia</taxon>
        <taxon>Flavobacteriales</taxon>
        <taxon>Flavobacteriaceae</taxon>
        <taxon>Croceivirga</taxon>
    </lineage>
</organism>
<dbReference type="SUPFAM" id="SSF50998">
    <property type="entry name" value="Quinoprotein alcohol dehydrogenase-like"/>
    <property type="match status" value="1"/>
</dbReference>
<comment type="caution">
    <text evidence="1">The sequence shown here is derived from an EMBL/GenBank/DDBJ whole genome shotgun (WGS) entry which is preliminary data.</text>
</comment>
<dbReference type="OrthoDB" id="1093345at2"/>
<proteinExistence type="predicted"/>
<accession>A0A1V6LNY1</accession>
<reference evidence="1 2" key="1">
    <citation type="submission" date="2016-12" db="EMBL/GenBank/DDBJ databases">
        <authorList>
            <person name="Song W.-J."/>
            <person name="Kurnit D.M."/>
        </authorList>
    </citation>
    <scope>NUCLEOTIDE SEQUENCE [LARGE SCALE GENOMIC DNA]</scope>
    <source>
        <strain evidence="1 2">HSG9</strain>
    </source>
</reference>
<protein>
    <submittedName>
        <fullName evidence="1">Uncharacterized protein</fullName>
    </submittedName>
</protein>
<dbReference type="InterPro" id="IPR011047">
    <property type="entry name" value="Quinoprotein_ADH-like_sf"/>
</dbReference>